<dbReference type="Pfam" id="PF04117">
    <property type="entry name" value="Mpv17_PMP22"/>
    <property type="match status" value="1"/>
</dbReference>
<evidence type="ECO:0000313" key="8">
    <source>
        <dbReference type="Proteomes" id="UP000814243"/>
    </source>
</evidence>
<evidence type="ECO:0000256" key="6">
    <source>
        <dbReference type="RuleBase" id="RU363053"/>
    </source>
</evidence>
<evidence type="ECO:0000256" key="5">
    <source>
        <dbReference type="ARBA" id="ARBA00023136"/>
    </source>
</evidence>
<keyword evidence="3 6" id="KW-0812">Transmembrane</keyword>
<comment type="similarity">
    <text evidence="2 6">Belongs to the peroxisomal membrane protein PXMP2/4 family.</text>
</comment>
<evidence type="ECO:0000256" key="3">
    <source>
        <dbReference type="ARBA" id="ARBA00022692"/>
    </source>
</evidence>
<evidence type="ECO:0000256" key="1">
    <source>
        <dbReference type="ARBA" id="ARBA00004141"/>
    </source>
</evidence>
<evidence type="ECO:0000256" key="2">
    <source>
        <dbReference type="ARBA" id="ARBA00006824"/>
    </source>
</evidence>
<sequence length="237" mass="28008">MCDCVAEIKRNGCHCQPERQCQKLHLKTVFSRMFAIRCFKTGIKQISPLKLQMRKESMFHRGVTFFFKKNLFLTNSLTSGVCMALGDLIQQEFEFQTKVLPERYDWGRIARMFTVGTAMGPLHHFYYDYLDKLLPKVNLKTVFLKIGCDQAFASPVTLITFFYGMGYLEQKTIRESTEEIKKKLLYAYVGDCMYWPPVQFINFYFLPTHYRVVYINVATMIFNIFLSFMKHYDQKSH</sequence>
<dbReference type="AlphaFoldDB" id="A0A922SJ56"/>
<dbReference type="GO" id="GO:0061668">
    <property type="term" value="P:mitochondrial ribosome assembly"/>
    <property type="evidence" value="ECO:0007669"/>
    <property type="project" value="TreeGrafter"/>
</dbReference>
<keyword evidence="5 6" id="KW-0472">Membrane</keyword>
<dbReference type="EMBL" id="JACEFF010000323">
    <property type="protein sequence ID" value="KAH9639590.1"/>
    <property type="molecule type" value="Genomic_DNA"/>
</dbReference>
<name>A0A922SJ56_SPOEX</name>
<protein>
    <recommendedName>
        <fullName evidence="9">Pmp22 peroxisomal membrane protein</fullName>
    </recommendedName>
</protein>
<dbReference type="GO" id="GO:0016020">
    <property type="term" value="C:membrane"/>
    <property type="evidence" value="ECO:0007669"/>
    <property type="project" value="UniProtKB-SubCell"/>
</dbReference>
<dbReference type="PANTHER" id="PTHR11266:SF81">
    <property type="entry name" value="GH12661P-RELATED"/>
    <property type="match status" value="1"/>
</dbReference>
<dbReference type="GO" id="GO:0005739">
    <property type="term" value="C:mitochondrion"/>
    <property type="evidence" value="ECO:0007669"/>
    <property type="project" value="TreeGrafter"/>
</dbReference>
<gene>
    <name evidence="7" type="ORF">HF086_008648</name>
</gene>
<evidence type="ECO:0000256" key="4">
    <source>
        <dbReference type="ARBA" id="ARBA00022989"/>
    </source>
</evidence>
<proteinExistence type="inferred from homology"/>
<organism evidence="7 8">
    <name type="scientific">Spodoptera exigua</name>
    <name type="common">Beet armyworm</name>
    <name type="synonym">Noctua fulgens</name>
    <dbReference type="NCBI Taxonomy" id="7107"/>
    <lineage>
        <taxon>Eukaryota</taxon>
        <taxon>Metazoa</taxon>
        <taxon>Ecdysozoa</taxon>
        <taxon>Arthropoda</taxon>
        <taxon>Hexapoda</taxon>
        <taxon>Insecta</taxon>
        <taxon>Pterygota</taxon>
        <taxon>Neoptera</taxon>
        <taxon>Endopterygota</taxon>
        <taxon>Lepidoptera</taxon>
        <taxon>Glossata</taxon>
        <taxon>Ditrysia</taxon>
        <taxon>Noctuoidea</taxon>
        <taxon>Noctuidae</taxon>
        <taxon>Amphipyrinae</taxon>
        <taxon>Spodoptera</taxon>
    </lineage>
</organism>
<accession>A0A922SJ56</accession>
<feature type="transmembrane region" description="Helical" evidence="6">
    <location>
        <begin position="185"/>
        <end position="206"/>
    </location>
</feature>
<evidence type="ECO:0008006" key="9">
    <source>
        <dbReference type="Google" id="ProtNLM"/>
    </source>
</evidence>
<dbReference type="PANTHER" id="PTHR11266">
    <property type="entry name" value="PEROXISOMAL MEMBRANE PROTEIN 2, PXMP2 MPV17"/>
    <property type="match status" value="1"/>
</dbReference>
<dbReference type="Proteomes" id="UP000814243">
    <property type="component" value="Unassembled WGS sequence"/>
</dbReference>
<keyword evidence="4 6" id="KW-1133">Transmembrane helix</keyword>
<comment type="subcellular location">
    <subcellularLocation>
        <location evidence="1">Membrane</location>
        <topology evidence="1">Multi-pass membrane protein</topology>
    </subcellularLocation>
</comment>
<dbReference type="InterPro" id="IPR007248">
    <property type="entry name" value="Mpv17_PMP22"/>
</dbReference>
<feature type="transmembrane region" description="Helical" evidence="6">
    <location>
        <begin position="212"/>
        <end position="229"/>
    </location>
</feature>
<evidence type="ECO:0000313" key="7">
    <source>
        <dbReference type="EMBL" id="KAH9639590.1"/>
    </source>
</evidence>
<reference evidence="7" key="1">
    <citation type="journal article" date="2021" name="G3 (Bethesda)">
        <title>Genome and transcriptome analysis of the beet armyworm Spodoptera exigua reveals targets for pest control. .</title>
        <authorList>
            <person name="Simon S."/>
            <person name="Breeschoten T."/>
            <person name="Jansen H.J."/>
            <person name="Dirks R.P."/>
            <person name="Schranz M.E."/>
            <person name="Ros V.I.D."/>
        </authorList>
    </citation>
    <scope>NUCLEOTIDE SEQUENCE</scope>
    <source>
        <strain evidence="7">TB_SE_WUR_2020</strain>
    </source>
</reference>
<comment type="caution">
    <text evidence="7">The sequence shown here is derived from an EMBL/GenBank/DDBJ whole genome shotgun (WGS) entry which is preliminary data.</text>
</comment>